<name>A0A835HL25_9MAGN</name>
<feature type="domain" description="RNase H type-1" evidence="1">
    <location>
        <begin position="9"/>
        <end position="97"/>
    </location>
</feature>
<dbReference type="Proteomes" id="UP000631114">
    <property type="component" value="Unassembled WGS sequence"/>
</dbReference>
<dbReference type="PANTHER" id="PTHR47723">
    <property type="entry name" value="OS05G0353850 PROTEIN"/>
    <property type="match status" value="1"/>
</dbReference>
<dbReference type="InterPro" id="IPR036397">
    <property type="entry name" value="RNaseH_sf"/>
</dbReference>
<dbReference type="InterPro" id="IPR012337">
    <property type="entry name" value="RNaseH-like_sf"/>
</dbReference>
<evidence type="ECO:0000259" key="1">
    <source>
        <dbReference type="Pfam" id="PF13456"/>
    </source>
</evidence>
<dbReference type="GO" id="GO:0003676">
    <property type="term" value="F:nucleic acid binding"/>
    <property type="evidence" value="ECO:0007669"/>
    <property type="project" value="InterPro"/>
</dbReference>
<protein>
    <recommendedName>
        <fullName evidence="1">RNase H type-1 domain-containing protein</fullName>
    </recommendedName>
</protein>
<dbReference type="Pfam" id="PF13456">
    <property type="entry name" value="RVT_3"/>
    <property type="match status" value="1"/>
</dbReference>
<reference evidence="2 3" key="1">
    <citation type="submission" date="2020-10" db="EMBL/GenBank/DDBJ databases">
        <title>The Coptis chinensis genome and diversification of protoberbering-type alkaloids.</title>
        <authorList>
            <person name="Wang B."/>
            <person name="Shu S."/>
            <person name="Song C."/>
            <person name="Liu Y."/>
        </authorList>
    </citation>
    <scope>NUCLEOTIDE SEQUENCE [LARGE SCALE GENOMIC DNA]</scope>
    <source>
        <strain evidence="2">HL-2020</strain>
        <tissue evidence="2">Leaf</tissue>
    </source>
</reference>
<dbReference type="PANTHER" id="PTHR47723:SF19">
    <property type="entry name" value="POLYNUCLEOTIDYL TRANSFERASE, RIBONUCLEASE H-LIKE SUPERFAMILY PROTEIN"/>
    <property type="match status" value="1"/>
</dbReference>
<gene>
    <name evidence="2" type="ORF">IFM89_018763</name>
</gene>
<accession>A0A835HL25</accession>
<dbReference type="CDD" id="cd06222">
    <property type="entry name" value="RNase_H_like"/>
    <property type="match status" value="1"/>
</dbReference>
<dbReference type="Gene3D" id="3.30.420.10">
    <property type="entry name" value="Ribonuclease H-like superfamily/Ribonuclease H"/>
    <property type="match status" value="1"/>
</dbReference>
<dbReference type="AlphaFoldDB" id="A0A835HL25"/>
<dbReference type="InterPro" id="IPR044730">
    <property type="entry name" value="RNase_H-like_dom_plant"/>
</dbReference>
<proteinExistence type="predicted"/>
<organism evidence="2 3">
    <name type="scientific">Coptis chinensis</name>
    <dbReference type="NCBI Taxonomy" id="261450"/>
    <lineage>
        <taxon>Eukaryota</taxon>
        <taxon>Viridiplantae</taxon>
        <taxon>Streptophyta</taxon>
        <taxon>Embryophyta</taxon>
        <taxon>Tracheophyta</taxon>
        <taxon>Spermatophyta</taxon>
        <taxon>Magnoliopsida</taxon>
        <taxon>Ranunculales</taxon>
        <taxon>Ranunculaceae</taxon>
        <taxon>Coptidoideae</taxon>
        <taxon>Coptis</taxon>
    </lineage>
</organism>
<dbReference type="EMBL" id="JADFTS010000006">
    <property type="protein sequence ID" value="KAF9601335.1"/>
    <property type="molecule type" value="Genomic_DNA"/>
</dbReference>
<evidence type="ECO:0000313" key="3">
    <source>
        <dbReference type="Proteomes" id="UP000631114"/>
    </source>
</evidence>
<keyword evidence="3" id="KW-1185">Reference proteome</keyword>
<dbReference type="OrthoDB" id="1733298at2759"/>
<evidence type="ECO:0000313" key="2">
    <source>
        <dbReference type="EMBL" id="KAF9601335.1"/>
    </source>
</evidence>
<dbReference type="InterPro" id="IPR053151">
    <property type="entry name" value="RNase_H-like"/>
</dbReference>
<dbReference type="GO" id="GO:0004523">
    <property type="term" value="F:RNA-DNA hybrid ribonuclease activity"/>
    <property type="evidence" value="ECO:0007669"/>
    <property type="project" value="InterPro"/>
</dbReference>
<comment type="caution">
    <text evidence="2">The sequence shown here is derived from an EMBL/GenBank/DDBJ whole genome shotgun (WGS) entry which is preliminary data.</text>
</comment>
<dbReference type="SUPFAM" id="SSF53098">
    <property type="entry name" value="Ribonuclease H-like"/>
    <property type="match status" value="1"/>
</dbReference>
<sequence length="132" mass="14944">MLGLALPLHHTTTLCVELYACRLGLQAISLLGMSKVIVETDSIYLHHLLTSNECEIPTTIATIIRDIKFLLAQIGEYKLQWNYRETNFVADGFANYASYQASNQQWIVNPQAHRPELPDQLTFYLLCVLFGG</sequence>
<dbReference type="InterPro" id="IPR002156">
    <property type="entry name" value="RNaseH_domain"/>
</dbReference>